<dbReference type="OMA" id="DVWKYSR"/>
<dbReference type="AlphaFoldDB" id="E5QYS1"/>
<dbReference type="InParanoid" id="E5QYS1"/>
<feature type="region of interest" description="Disordered" evidence="8">
    <location>
        <begin position="227"/>
        <end position="262"/>
    </location>
</feature>
<organism evidence="11">
    <name type="scientific">Arthroderma gypseum (strain ATCC MYA-4604 / CBS 118893)</name>
    <name type="common">Microsporum gypseum</name>
    <dbReference type="NCBI Taxonomy" id="535722"/>
    <lineage>
        <taxon>Eukaryota</taxon>
        <taxon>Fungi</taxon>
        <taxon>Dikarya</taxon>
        <taxon>Ascomycota</taxon>
        <taxon>Pezizomycotina</taxon>
        <taxon>Eurotiomycetes</taxon>
        <taxon>Eurotiomycetidae</taxon>
        <taxon>Onygenales</taxon>
        <taxon>Arthrodermataceae</taxon>
        <taxon>Nannizzia</taxon>
    </lineage>
</organism>
<evidence type="ECO:0000256" key="2">
    <source>
        <dbReference type="ARBA" id="ARBA00022723"/>
    </source>
</evidence>
<feature type="region of interest" description="Disordered" evidence="8">
    <location>
        <begin position="1"/>
        <end position="29"/>
    </location>
</feature>
<name>E5QYS1_ARTGP</name>
<feature type="domain" description="DEUBAD" evidence="9">
    <location>
        <begin position="35"/>
        <end position="155"/>
    </location>
</feature>
<evidence type="ECO:0000313" key="10">
    <source>
        <dbReference type="EMBL" id="EFQ97259.1"/>
    </source>
</evidence>
<reference evidence="11" key="1">
    <citation type="journal article" date="2012" name="MBio">
        <title>Comparative genome analysis of Trichophyton rubrum and related dermatophytes reveals candidate genes involved in infection.</title>
        <authorList>
            <person name="Martinez D.A."/>
            <person name="Oliver B.G."/>
            <person name="Graeser Y."/>
            <person name="Goldberg J.M."/>
            <person name="Li W."/>
            <person name="Martinez-Rossi N.M."/>
            <person name="Monod M."/>
            <person name="Shelest E."/>
            <person name="Barton R.C."/>
            <person name="Birch E."/>
            <person name="Brakhage A.A."/>
            <person name="Chen Z."/>
            <person name="Gurr S.J."/>
            <person name="Heiman D."/>
            <person name="Heitman J."/>
            <person name="Kosti I."/>
            <person name="Rossi A."/>
            <person name="Saif S."/>
            <person name="Samalova M."/>
            <person name="Saunders C.W."/>
            <person name="Shea T."/>
            <person name="Summerbell R.C."/>
            <person name="Xu J."/>
            <person name="Young S."/>
            <person name="Zeng Q."/>
            <person name="Birren B.W."/>
            <person name="Cuomo C.A."/>
            <person name="White T.C."/>
        </authorList>
    </citation>
    <scope>NUCLEOTIDE SEQUENCE [LARGE SCALE GENOMIC DNA]</scope>
    <source>
        <strain evidence="11">ATCC MYA-4604 / CBS 118893</strain>
    </source>
</reference>
<feature type="compositionally biased region" description="Polar residues" evidence="8">
    <location>
        <begin position="227"/>
        <end position="236"/>
    </location>
</feature>
<protein>
    <recommendedName>
        <fullName evidence="9">DEUBAD domain-containing protein</fullName>
    </recommendedName>
</protein>
<dbReference type="GO" id="GO:0005634">
    <property type="term" value="C:nucleus"/>
    <property type="evidence" value="ECO:0007669"/>
    <property type="project" value="UniProtKB-SubCell"/>
</dbReference>
<keyword evidence="6" id="KW-0804">Transcription</keyword>
<evidence type="ECO:0000256" key="8">
    <source>
        <dbReference type="SAM" id="MobiDB-lite"/>
    </source>
</evidence>
<feature type="compositionally biased region" description="Polar residues" evidence="8">
    <location>
        <begin position="522"/>
        <end position="547"/>
    </location>
</feature>
<evidence type="ECO:0000259" key="9">
    <source>
        <dbReference type="PROSITE" id="PS51916"/>
    </source>
</evidence>
<dbReference type="GeneID" id="10031527"/>
<evidence type="ECO:0000256" key="7">
    <source>
        <dbReference type="ARBA" id="ARBA00023242"/>
    </source>
</evidence>
<dbReference type="RefSeq" id="XP_003176211.1">
    <property type="nucleotide sequence ID" value="XM_003176163.1"/>
</dbReference>
<evidence type="ECO:0000256" key="1">
    <source>
        <dbReference type="ARBA" id="ARBA00004123"/>
    </source>
</evidence>
<evidence type="ECO:0000256" key="5">
    <source>
        <dbReference type="ARBA" id="ARBA00023015"/>
    </source>
</evidence>
<dbReference type="Proteomes" id="UP000002669">
    <property type="component" value="Unassembled WGS sequence"/>
</dbReference>
<keyword evidence="2" id="KW-0479">Metal-binding</keyword>
<evidence type="ECO:0000256" key="6">
    <source>
        <dbReference type="ARBA" id="ARBA00023163"/>
    </source>
</evidence>
<feature type="compositionally biased region" description="Basic and acidic residues" evidence="8">
    <location>
        <begin position="250"/>
        <end position="262"/>
    </location>
</feature>
<sequence>MERKMPAKTTSTKRKSGRGTKKNPWADEDLVMTSEKSPLVDVDLAKLLAKPEAWACLDEGEKKEILALLPESVHPNAEPSAENPDGIIPPLSEEFLRYSNVWRDTTRQFQVDLQNGKYNPQWQKQAHKAMKERAEGKFDARKERDFEAFWGQKQRYHTNAPAGESATVDFKTLVTNGVFEVGDIWKYSRSQGKGADKFLVEKEVAVMSLDGETLTFAIPPGRRVFLPSSSKNQPATLPTPEHIPDCPVEPEPRPKSSPECEPTIKTECKVGSQVIPDTGMPGADSSKPHVCDEDRSIAQEYIASNSRNVLTENLEAESNQPPADESCITNKATVELAIPKDPSSLSTAMDVHPSDNVPPSTESQASKVLSYINQKSFVEQSFIDQLLDDGDDHSIVSDPPDIIDEIDDVDFHRSLQELGPSPPANIPYTPIPLQVHSSASRKGTSPAEPEVAVKELEAGNPDAPNRTQPGRSSIFVPKIPSLKAPILAETATAATETELQVPDVSGQTDTNQSHGRVFVQSEAGTDSDAQTKTETPNNWPETSSQLGAGSPGTLNMKPKEPSETLNKMNPSPMGKEEGFLGSPNSGEPVIFSGVTGPMFLIRKIHELDGRECSARIANAWMVFRCIRNNQDMGTLWDIRHSWYLRSKR</sequence>
<dbReference type="eggNOG" id="ENOG502S8M1">
    <property type="taxonomic scope" value="Eukaryota"/>
</dbReference>
<dbReference type="Pfam" id="PF13919">
    <property type="entry name" value="ASXH"/>
    <property type="match status" value="1"/>
</dbReference>
<dbReference type="GO" id="GO:0008270">
    <property type="term" value="F:zinc ion binding"/>
    <property type="evidence" value="ECO:0007669"/>
    <property type="project" value="UniProtKB-KW"/>
</dbReference>
<feature type="compositionally biased region" description="Basic residues" evidence="8">
    <location>
        <begin position="11"/>
        <end position="21"/>
    </location>
</feature>
<dbReference type="PROSITE" id="PS51916">
    <property type="entry name" value="DEUBAD"/>
    <property type="match status" value="1"/>
</dbReference>
<dbReference type="InterPro" id="IPR044867">
    <property type="entry name" value="DEUBAD_dom"/>
</dbReference>
<keyword evidence="5" id="KW-0805">Transcription regulation</keyword>
<feature type="region of interest" description="Disordered" evidence="8">
    <location>
        <begin position="521"/>
        <end position="564"/>
    </location>
</feature>
<evidence type="ECO:0000313" key="11">
    <source>
        <dbReference type="Proteomes" id="UP000002669"/>
    </source>
</evidence>
<feature type="region of interest" description="Disordered" evidence="8">
    <location>
        <begin position="436"/>
        <end position="476"/>
    </location>
</feature>
<dbReference type="InterPro" id="IPR028020">
    <property type="entry name" value="ASX_DEUBAD_dom"/>
</dbReference>
<keyword evidence="7" id="KW-0539">Nucleus</keyword>
<evidence type="ECO:0000256" key="4">
    <source>
        <dbReference type="ARBA" id="ARBA00022833"/>
    </source>
</evidence>
<dbReference type="EMBL" id="DS989822">
    <property type="protein sequence ID" value="EFQ97259.1"/>
    <property type="molecule type" value="Genomic_DNA"/>
</dbReference>
<dbReference type="OrthoDB" id="2289918at2759"/>
<gene>
    <name evidence="10" type="ORF">MGYG_00300</name>
</gene>
<accession>E5QYS1</accession>
<evidence type="ECO:0000256" key="3">
    <source>
        <dbReference type="ARBA" id="ARBA00022771"/>
    </source>
</evidence>
<proteinExistence type="predicted"/>
<keyword evidence="3" id="KW-0863">Zinc-finger</keyword>
<dbReference type="VEuPathDB" id="FungiDB:MGYG_00300"/>
<keyword evidence="11" id="KW-1185">Reference proteome</keyword>
<keyword evidence="4" id="KW-0862">Zinc</keyword>
<dbReference type="STRING" id="535722.E5QYS1"/>
<dbReference type="HOGENOM" id="CLU_026585_0_0_1"/>
<comment type="subcellular location">
    <subcellularLocation>
        <location evidence="1">Nucleus</location>
    </subcellularLocation>
</comment>